<feature type="compositionally biased region" description="Polar residues" evidence="1">
    <location>
        <begin position="1"/>
        <end position="10"/>
    </location>
</feature>
<proteinExistence type="predicted"/>
<evidence type="ECO:0000259" key="3">
    <source>
        <dbReference type="PROSITE" id="PS50053"/>
    </source>
</evidence>
<dbReference type="OrthoDB" id="25887at2759"/>
<dbReference type="GO" id="GO:0043161">
    <property type="term" value="P:proteasome-mediated ubiquitin-dependent protein catabolic process"/>
    <property type="evidence" value="ECO:0007669"/>
    <property type="project" value="TreeGrafter"/>
</dbReference>
<feature type="domain" description="Ubiquitin-like" evidence="3">
    <location>
        <begin position="318"/>
        <end position="392"/>
    </location>
</feature>
<dbReference type="AlphaFoldDB" id="A0A165Q7Q9"/>
<dbReference type="PROSITE" id="PS50033">
    <property type="entry name" value="UBX"/>
    <property type="match status" value="1"/>
</dbReference>
<accession>A0A165Q7Q9</accession>
<dbReference type="GO" id="GO:0005829">
    <property type="term" value="C:cytosol"/>
    <property type="evidence" value="ECO:0007669"/>
    <property type="project" value="TreeGrafter"/>
</dbReference>
<name>A0A165Q7Q9_EXIGL</name>
<dbReference type="SMART" id="SM00553">
    <property type="entry name" value="SEP"/>
    <property type="match status" value="1"/>
</dbReference>
<dbReference type="SMART" id="SM00166">
    <property type="entry name" value="UBX"/>
    <property type="match status" value="1"/>
</dbReference>
<dbReference type="PANTHER" id="PTHR23333">
    <property type="entry name" value="UBX DOMAIN CONTAINING PROTEIN"/>
    <property type="match status" value="1"/>
</dbReference>
<feature type="compositionally biased region" description="Acidic residues" evidence="1">
    <location>
        <begin position="85"/>
        <end position="96"/>
    </location>
</feature>
<evidence type="ECO:0000313" key="6">
    <source>
        <dbReference type="Proteomes" id="UP000077266"/>
    </source>
</evidence>
<dbReference type="GO" id="GO:0043130">
    <property type="term" value="F:ubiquitin binding"/>
    <property type="evidence" value="ECO:0007669"/>
    <property type="project" value="TreeGrafter"/>
</dbReference>
<evidence type="ECO:0000259" key="4">
    <source>
        <dbReference type="PROSITE" id="PS51399"/>
    </source>
</evidence>
<dbReference type="InParanoid" id="A0A165Q7Q9"/>
<dbReference type="PANTHER" id="PTHR23333:SF20">
    <property type="entry name" value="NSFL1 COFACTOR P47"/>
    <property type="match status" value="1"/>
</dbReference>
<dbReference type="FunCoup" id="A0A165Q7Q9">
    <property type="interactions" value="696"/>
</dbReference>
<dbReference type="SUPFAM" id="SSF102848">
    <property type="entry name" value="NSFL1 (p97 ATPase) cofactor p47, SEP domain"/>
    <property type="match status" value="1"/>
</dbReference>
<dbReference type="CDD" id="cd01770">
    <property type="entry name" value="UBX_UBXN2"/>
    <property type="match status" value="1"/>
</dbReference>
<dbReference type="InterPro" id="IPR029071">
    <property type="entry name" value="Ubiquitin-like_domsf"/>
</dbReference>
<dbReference type="InterPro" id="IPR001012">
    <property type="entry name" value="UBX_dom"/>
</dbReference>
<protein>
    <submittedName>
        <fullName evidence="5">SEP-domain-containing protein</fullName>
    </submittedName>
</protein>
<dbReference type="PROSITE" id="PS51399">
    <property type="entry name" value="SEP"/>
    <property type="match status" value="1"/>
</dbReference>
<reference evidence="5 6" key="1">
    <citation type="journal article" date="2016" name="Mol. Biol. Evol.">
        <title>Comparative Genomics of Early-Diverging Mushroom-Forming Fungi Provides Insights into the Origins of Lignocellulose Decay Capabilities.</title>
        <authorList>
            <person name="Nagy L.G."/>
            <person name="Riley R."/>
            <person name="Tritt A."/>
            <person name="Adam C."/>
            <person name="Daum C."/>
            <person name="Floudas D."/>
            <person name="Sun H."/>
            <person name="Yadav J.S."/>
            <person name="Pangilinan J."/>
            <person name="Larsson K.H."/>
            <person name="Matsuura K."/>
            <person name="Barry K."/>
            <person name="Labutti K."/>
            <person name="Kuo R."/>
            <person name="Ohm R.A."/>
            <person name="Bhattacharya S.S."/>
            <person name="Shirouzu T."/>
            <person name="Yoshinaga Y."/>
            <person name="Martin F.M."/>
            <person name="Grigoriev I.V."/>
            <person name="Hibbett D.S."/>
        </authorList>
    </citation>
    <scope>NUCLEOTIDE SEQUENCE [LARGE SCALE GENOMIC DNA]</scope>
    <source>
        <strain evidence="5 6">HHB12029</strain>
    </source>
</reference>
<feature type="region of interest" description="Disordered" evidence="1">
    <location>
        <begin position="1"/>
        <end position="124"/>
    </location>
</feature>
<dbReference type="SUPFAM" id="SSF54236">
    <property type="entry name" value="Ubiquitin-like"/>
    <property type="match status" value="1"/>
</dbReference>
<feature type="domain" description="UBX" evidence="2">
    <location>
        <begin position="313"/>
        <end position="390"/>
    </location>
</feature>
<feature type="compositionally biased region" description="Gly residues" evidence="1">
    <location>
        <begin position="141"/>
        <end position="150"/>
    </location>
</feature>
<dbReference type="Pfam" id="PF00789">
    <property type="entry name" value="UBX"/>
    <property type="match status" value="1"/>
</dbReference>
<dbReference type="Pfam" id="PF08059">
    <property type="entry name" value="SEP"/>
    <property type="match status" value="1"/>
</dbReference>
<gene>
    <name evidence="5" type="ORF">EXIGLDRAFT_725664</name>
</gene>
<feature type="compositionally biased region" description="Low complexity" evidence="1">
    <location>
        <begin position="292"/>
        <end position="304"/>
    </location>
</feature>
<dbReference type="GO" id="GO:0031468">
    <property type="term" value="P:nuclear membrane reassembly"/>
    <property type="evidence" value="ECO:0007669"/>
    <property type="project" value="TreeGrafter"/>
</dbReference>
<dbReference type="GO" id="GO:0007030">
    <property type="term" value="P:Golgi organization"/>
    <property type="evidence" value="ECO:0007669"/>
    <property type="project" value="TreeGrafter"/>
</dbReference>
<dbReference type="InterPro" id="IPR000626">
    <property type="entry name" value="Ubiquitin-like_dom"/>
</dbReference>
<organism evidence="5 6">
    <name type="scientific">Exidia glandulosa HHB12029</name>
    <dbReference type="NCBI Taxonomy" id="1314781"/>
    <lineage>
        <taxon>Eukaryota</taxon>
        <taxon>Fungi</taxon>
        <taxon>Dikarya</taxon>
        <taxon>Basidiomycota</taxon>
        <taxon>Agaricomycotina</taxon>
        <taxon>Agaricomycetes</taxon>
        <taxon>Auriculariales</taxon>
        <taxon>Exidiaceae</taxon>
        <taxon>Exidia</taxon>
    </lineage>
</organism>
<dbReference type="Gene3D" id="3.10.20.90">
    <property type="entry name" value="Phosphatidylinositol 3-kinase Catalytic Subunit, Chain A, domain 1"/>
    <property type="match status" value="1"/>
</dbReference>
<sequence>MSDNDNNNGGRSLGGGPAEPMPAGWGAPSRPRVGRVGDWNSGGGSGAPRTGSGPRIATLGSLGSAPSGPSMPMGPPGGHGHAHDDDDEDDEDDDEPPQSFFAGGERSALSVEGPGRQRPGNSTVRDILRKAAQATQERMGALGGGGGSAGGEPSRGTSFFGGGHTLGSDEVESQFIPDPDAPAADEQEEETAIRQITFWRDGFSVEDGPLMRYDDPQHARLLNDINTGHAPPSILNVRVGQPVELRVLRRLEEEYVAPVGSSTFAGSGNRLGAAIPGDGSTDMPGTFPGTDSSAGASSAHQQAAVPSTFELDTNAPTTSVQIRLADGSRLVARMNLTHTVRDLRNYINASHAGYAARPYTLATTFPNRVLENDEQTIKDAGLANSVIVHRWV</sequence>
<dbReference type="PROSITE" id="PS50053">
    <property type="entry name" value="UBIQUITIN_2"/>
    <property type="match status" value="1"/>
</dbReference>
<keyword evidence="6" id="KW-1185">Reference proteome</keyword>
<evidence type="ECO:0000256" key="1">
    <source>
        <dbReference type="SAM" id="MobiDB-lite"/>
    </source>
</evidence>
<feature type="region of interest" description="Disordered" evidence="1">
    <location>
        <begin position="276"/>
        <end position="305"/>
    </location>
</feature>
<dbReference type="GO" id="GO:0061025">
    <property type="term" value="P:membrane fusion"/>
    <property type="evidence" value="ECO:0007669"/>
    <property type="project" value="TreeGrafter"/>
</dbReference>
<dbReference type="EMBL" id="KV425884">
    <property type="protein sequence ID" value="KZW03206.1"/>
    <property type="molecule type" value="Genomic_DNA"/>
</dbReference>
<evidence type="ECO:0000259" key="2">
    <source>
        <dbReference type="PROSITE" id="PS50033"/>
    </source>
</evidence>
<feature type="region of interest" description="Disordered" evidence="1">
    <location>
        <begin position="136"/>
        <end position="190"/>
    </location>
</feature>
<dbReference type="STRING" id="1314781.A0A165Q7Q9"/>
<dbReference type="Gene3D" id="3.30.420.210">
    <property type="entry name" value="SEP domain"/>
    <property type="match status" value="1"/>
</dbReference>
<dbReference type="GO" id="GO:0000045">
    <property type="term" value="P:autophagosome assembly"/>
    <property type="evidence" value="ECO:0007669"/>
    <property type="project" value="TreeGrafter"/>
</dbReference>
<dbReference type="Proteomes" id="UP000077266">
    <property type="component" value="Unassembled WGS sequence"/>
</dbReference>
<dbReference type="InterPro" id="IPR012989">
    <property type="entry name" value="SEP_domain"/>
</dbReference>
<evidence type="ECO:0000313" key="5">
    <source>
        <dbReference type="EMBL" id="KZW03206.1"/>
    </source>
</evidence>
<feature type="domain" description="SEP" evidence="4">
    <location>
        <begin position="191"/>
        <end position="256"/>
    </location>
</feature>
<dbReference type="FunFam" id="3.30.420.210:FF:000002">
    <property type="entry name" value="UBX domain-containing protein 1"/>
    <property type="match status" value="1"/>
</dbReference>
<dbReference type="InterPro" id="IPR036241">
    <property type="entry name" value="NSFL1C_SEP_dom_sf"/>
</dbReference>
<dbReference type="GO" id="GO:0005634">
    <property type="term" value="C:nucleus"/>
    <property type="evidence" value="ECO:0007669"/>
    <property type="project" value="TreeGrafter"/>
</dbReference>